<dbReference type="InterPro" id="IPR036390">
    <property type="entry name" value="WH_DNA-bd_sf"/>
</dbReference>
<feature type="domain" description="Adenylyltransferase SoFic-like C-terminal" evidence="1">
    <location>
        <begin position="2"/>
        <end position="44"/>
    </location>
</feature>
<accession>A0ABU9G577</accession>
<evidence type="ECO:0000259" key="1">
    <source>
        <dbReference type="Pfam" id="PF21248"/>
    </source>
</evidence>
<organism evidence="2 3">
    <name type="scientific">Marinomonas arenicola</name>
    <dbReference type="NCBI Taxonomy" id="569601"/>
    <lineage>
        <taxon>Bacteria</taxon>
        <taxon>Pseudomonadati</taxon>
        <taxon>Pseudomonadota</taxon>
        <taxon>Gammaproteobacteria</taxon>
        <taxon>Oceanospirillales</taxon>
        <taxon>Oceanospirillaceae</taxon>
        <taxon>Marinomonas</taxon>
    </lineage>
</organism>
<sequence>MEFLVNELNIHRNTASKYLNQLVDIGVLTKHKLGKDNYYLNTELFNLFTY</sequence>
<dbReference type="Proteomes" id="UP001379949">
    <property type="component" value="Unassembled WGS sequence"/>
</dbReference>
<evidence type="ECO:0000313" key="2">
    <source>
        <dbReference type="EMBL" id="MEL0613636.1"/>
    </source>
</evidence>
<proteinExistence type="predicted"/>
<dbReference type="RefSeq" id="WP_341567349.1">
    <property type="nucleotide sequence ID" value="NZ_JBAKAR010000008.1"/>
</dbReference>
<comment type="caution">
    <text evidence="2">The sequence shown here is derived from an EMBL/GenBank/DDBJ whole genome shotgun (WGS) entry which is preliminary data.</text>
</comment>
<dbReference type="Pfam" id="PF21248">
    <property type="entry name" value="SoFic-like_C"/>
    <property type="match status" value="1"/>
</dbReference>
<gene>
    <name evidence="2" type="ORF">V6242_10815</name>
</gene>
<dbReference type="Gene3D" id="1.10.10.10">
    <property type="entry name" value="Winged helix-like DNA-binding domain superfamily/Winged helix DNA-binding domain"/>
    <property type="match status" value="1"/>
</dbReference>
<dbReference type="InterPro" id="IPR048770">
    <property type="entry name" value="SoFic-like_C"/>
</dbReference>
<evidence type="ECO:0000313" key="3">
    <source>
        <dbReference type="Proteomes" id="UP001379949"/>
    </source>
</evidence>
<reference evidence="2 3" key="1">
    <citation type="submission" date="2024-02" db="EMBL/GenBank/DDBJ databases">
        <title>Bacteria isolated from the canopy kelp, Nereocystis luetkeana.</title>
        <authorList>
            <person name="Pfister C.A."/>
            <person name="Younker I.T."/>
            <person name="Light S.H."/>
        </authorList>
    </citation>
    <scope>NUCLEOTIDE SEQUENCE [LARGE SCALE GENOMIC DNA]</scope>
    <source>
        <strain evidence="2 3">TI.4.07</strain>
    </source>
</reference>
<dbReference type="EMBL" id="JBAKAR010000008">
    <property type="protein sequence ID" value="MEL0613636.1"/>
    <property type="molecule type" value="Genomic_DNA"/>
</dbReference>
<name>A0ABU9G577_9GAMM</name>
<keyword evidence="3" id="KW-1185">Reference proteome</keyword>
<protein>
    <recommendedName>
        <fullName evidence="1">Adenylyltransferase SoFic-like C-terminal domain-containing protein</fullName>
    </recommendedName>
</protein>
<dbReference type="InterPro" id="IPR036388">
    <property type="entry name" value="WH-like_DNA-bd_sf"/>
</dbReference>
<dbReference type="SUPFAM" id="SSF46785">
    <property type="entry name" value="Winged helix' DNA-binding domain"/>
    <property type="match status" value="1"/>
</dbReference>